<dbReference type="Gene3D" id="1.50.10.20">
    <property type="match status" value="1"/>
</dbReference>
<dbReference type="InterPro" id="IPR008930">
    <property type="entry name" value="Terpenoid_cyclase/PrenylTrfase"/>
</dbReference>
<dbReference type="Pfam" id="PF00207">
    <property type="entry name" value="A2M"/>
    <property type="match status" value="1"/>
</dbReference>
<evidence type="ECO:0000256" key="1">
    <source>
        <dbReference type="ARBA" id="ARBA00010556"/>
    </source>
</evidence>
<gene>
    <name evidence="6" type="ORF">AQ619_00350</name>
</gene>
<dbReference type="SMART" id="SM01419">
    <property type="entry name" value="Thiol-ester_cl"/>
    <property type="match status" value="1"/>
</dbReference>
<dbReference type="Pfam" id="PF17973">
    <property type="entry name" value="bMG10"/>
    <property type="match status" value="1"/>
</dbReference>
<dbReference type="SMART" id="SM01360">
    <property type="entry name" value="A2M"/>
    <property type="match status" value="1"/>
</dbReference>
<evidence type="ECO:0000256" key="3">
    <source>
        <dbReference type="SAM" id="MobiDB-lite"/>
    </source>
</evidence>
<feature type="domain" description="Alpha-2-macroglobulin" evidence="5">
    <location>
        <begin position="1008"/>
        <end position="1097"/>
    </location>
</feature>
<reference evidence="6 7" key="1">
    <citation type="submission" date="2015-10" db="EMBL/GenBank/DDBJ databases">
        <title>Conservation of the essential genome among Caulobacter and Brevundimonas species.</title>
        <authorList>
            <person name="Scott D."/>
            <person name="Ely B."/>
        </authorList>
    </citation>
    <scope>NUCLEOTIDE SEQUENCE [LARGE SCALE GENOMIC DNA]</scope>
    <source>
        <strain evidence="6 7">CB4</strain>
    </source>
</reference>
<dbReference type="Pfam" id="PF07703">
    <property type="entry name" value="A2M_BRD"/>
    <property type="match status" value="1"/>
</dbReference>
<dbReference type="InterPro" id="IPR026284">
    <property type="entry name" value="A2MG_proteobact"/>
</dbReference>
<dbReference type="OrthoDB" id="9767116at2"/>
<dbReference type="Pfam" id="PF17962">
    <property type="entry name" value="bMG6"/>
    <property type="match status" value="1"/>
</dbReference>
<dbReference type="PANTHER" id="PTHR40094:SF1">
    <property type="entry name" value="UBIQUITIN DOMAIN-CONTAINING PROTEIN"/>
    <property type="match status" value="1"/>
</dbReference>
<evidence type="ECO:0000313" key="6">
    <source>
        <dbReference type="EMBL" id="ALL11945.1"/>
    </source>
</evidence>
<proteinExistence type="inferred from homology"/>
<dbReference type="CDD" id="cd02891">
    <property type="entry name" value="A2M_like"/>
    <property type="match status" value="1"/>
</dbReference>
<dbReference type="SMART" id="SM01359">
    <property type="entry name" value="A2M_N_2"/>
    <property type="match status" value="1"/>
</dbReference>
<dbReference type="Proteomes" id="UP000056905">
    <property type="component" value="Chromosome"/>
</dbReference>
<evidence type="ECO:0000259" key="4">
    <source>
        <dbReference type="SMART" id="SM01359"/>
    </source>
</evidence>
<dbReference type="InterPro" id="IPR041203">
    <property type="entry name" value="Bact_A2M_MG5"/>
</dbReference>
<dbReference type="InterPro" id="IPR002890">
    <property type="entry name" value="MG2"/>
</dbReference>
<evidence type="ECO:0000256" key="2">
    <source>
        <dbReference type="ARBA" id="ARBA00022729"/>
    </source>
</evidence>
<dbReference type="Pfam" id="PF21142">
    <property type="entry name" value="A2M_bMG2"/>
    <property type="match status" value="1"/>
</dbReference>
<dbReference type="Gene3D" id="2.60.40.1930">
    <property type="match status" value="1"/>
</dbReference>
<dbReference type="InterPro" id="IPR049120">
    <property type="entry name" value="A2M_bMG2"/>
</dbReference>
<comment type="similarity">
    <text evidence="1">Belongs to the protease inhibitor I39 (alpha-2-macroglobulin) family. Bacterial alpha-2-macroglobulin subfamily.</text>
</comment>
<dbReference type="EMBL" id="CP013002">
    <property type="protein sequence ID" value="ALL11945.1"/>
    <property type="molecule type" value="Genomic_DNA"/>
</dbReference>
<dbReference type="InterPro" id="IPR011625">
    <property type="entry name" value="A2M_N_BRD"/>
</dbReference>
<organism evidence="6 7">
    <name type="scientific">Caulobacter henricii</name>
    <dbReference type="NCBI Taxonomy" id="69395"/>
    <lineage>
        <taxon>Bacteria</taxon>
        <taxon>Pseudomonadati</taxon>
        <taxon>Pseudomonadota</taxon>
        <taxon>Alphaproteobacteria</taxon>
        <taxon>Caulobacterales</taxon>
        <taxon>Caulobacteraceae</taxon>
        <taxon>Caulobacter</taxon>
    </lineage>
</organism>
<name>A0A0P0NWD4_9CAUL</name>
<keyword evidence="2" id="KW-0732">Signal</keyword>
<dbReference type="GO" id="GO:0004866">
    <property type="term" value="F:endopeptidase inhibitor activity"/>
    <property type="evidence" value="ECO:0007669"/>
    <property type="project" value="InterPro"/>
</dbReference>
<dbReference type="KEGG" id="chq:AQ619_00350"/>
<dbReference type="Pfam" id="PF01835">
    <property type="entry name" value="MG2"/>
    <property type="match status" value="1"/>
</dbReference>
<evidence type="ECO:0000313" key="7">
    <source>
        <dbReference type="Proteomes" id="UP000056905"/>
    </source>
</evidence>
<dbReference type="InterPro" id="IPR041246">
    <property type="entry name" value="Bact_MG10"/>
</dbReference>
<dbReference type="Pfam" id="PF11974">
    <property type="entry name" value="bMG3"/>
    <property type="match status" value="1"/>
</dbReference>
<dbReference type="InterPro" id="IPR001599">
    <property type="entry name" value="Macroglobln_a2"/>
</dbReference>
<dbReference type="PANTHER" id="PTHR40094">
    <property type="entry name" value="ALPHA-2-MACROGLOBULIN HOMOLOG"/>
    <property type="match status" value="1"/>
</dbReference>
<dbReference type="InterPro" id="IPR051802">
    <property type="entry name" value="YfhM-like"/>
</dbReference>
<keyword evidence="7" id="KW-1185">Reference proteome</keyword>
<dbReference type="Pfam" id="PF17972">
    <property type="entry name" value="bMG5"/>
    <property type="match status" value="1"/>
</dbReference>
<dbReference type="InterPro" id="IPR047565">
    <property type="entry name" value="Alpha-macroglob_thiol-ester_cl"/>
</dbReference>
<evidence type="ECO:0000259" key="5">
    <source>
        <dbReference type="SMART" id="SM01360"/>
    </source>
</evidence>
<sequence>MSMDETPPAGGSKDSTPASLARLIERLKARWAGDARLRLAAMVGGALVIGFGGGLLTGKAGELGWFGGSKSAVASAPVKGEAWSLFGKPRSANAPRRGIPKPEGFAVWQSRIDSSGQDPMACVRMSKALDPSKPYADFVLVSPDIGRTPAVRVKGDELCVGGVGFTDHRVTLLKGLPGKGGEVLAANADVDFTFGEKPPYVGFAGDGVILPREEADGVGIETINVQTLAIEVWRVSDRNLVRKSISAPDPTGEGDWAGDYGDDSPNDDGRRVWKGTVQVTGPAGQKATTVFPLGAVLKDMKAGGYVIKARDASGGRDPDTEGDTPPAQARRWVMFTDMAMIAYDGSESLDVVVRSLKSAKTLSGVRVALVARDGEDLAEAKSDADGRVRFLRPLLNGEGSERAKMVMAYGPLGDLAVLDLDRSPVDLSKQGVGGREATTAGRSARTDIDGYLYADRGIYRPGETVHLTAMVRDRLAKAVNDRKGEIVVKRPSGVEFKRYPFEGAKAGAVLADIALPRSAPRGRWTAELKIEGIEAASGSLTFSVEDFASQRLAVTATGQESQPLGVGETRKVDVSARFLYGAPGAGLQTQGEARLRADADPFPAYKDYVWGDADKPFEEKFLELGTTVTDGEGRAVLSVASDVAGDTAQPLVASVTTSVFEPGGRPVREGLDLKVRGKPLYFGVKVDQGQSAKGDPPISLDIIAVNAAGQRVGAAATYTLISENWDYDWFQQDGRWQWRRTSRDAVVAKATVNIGSGAPARFTRRLGWGDYRLVVEGGDGSRTVTRFAAGWGSPAKDAEAPDFVRVSAGAKAYVQGDTVEITLKPPYAGEAQVAVATDRLIDLKTVSVGANGTTVRLKTSAAWGGGAYVMVSVIQPRDPVASPKPRRALGLVYVPLDPKSRKLTVDLGTPAKIDSKAPVEIPVSVKGLGLGQKAHVTIAAVDEGILRLTRQDSPDPVKWYFGKRALGVDYRDDYGRLLDPNLGAPANVNFGADEVGGEGLTVTPIKTVALWSGVVETGLDGKAVVKLPAADFNGELRLMAVAWTDTAVGSGSRPLTVRQPVVADLNLPRFLAPGDEAMATLELHNVEGKPGAYSAEAFSSGGLKVAFKKVFQLILGQRIAEKIPFLAPDVTGIGKIGFKVAGPGFATSKDYPIQTRLGWGDVVRTTTQLQQPGEAYTPSYDLMSGLAAGDVTLQVSYSPFKGFDPAAIAVALQRYPYGCTEQLVSTAYPLLYAQSLTSDPKLKRTPAALAGAVGKLLDRQTLDGAFGLWRVGDGEADAWLGAYTTDFLLEARAQGVAVPDAAIDKALNAMRQISRPDGWASVSYRMEYPEWWAATPEQSKSATERMRRRASAYALYVMAKGGRGDLARLRWWHDVQMKDEDQPMAKAYVAAGLARMGDTARARSAMRQAVKSLGYRDDQDWYQSPLRDVAGLTALAVESGQGDIARQLQGRLENVVKDPDALNTQEQAAVLHAAFALLKAAGPISIDAKGALALPPAGGAPRWAVGKLADSRFINTGKGALWRTVSVRGTPTAAPGASANGLFIGKRLLSMTGAAVDPASIRQGDRIIVLVSGRSMQARSTALVVDDALPAGFEIETTLGADDAQNGPYRFLGELTGADVQESRDDRFIAAMDLEGNKPFALAYVARAVTPGEFFLPGAVAKDMYRPSLNARSESGRAVIAPGQ</sequence>
<protein>
    <submittedName>
        <fullName evidence="6">Alpha-2-macroglobulin</fullName>
    </submittedName>
</protein>
<dbReference type="STRING" id="69395.AQ619_00350"/>
<dbReference type="InterPro" id="IPR021868">
    <property type="entry name" value="Alpha_2_Macroglob_MG3"/>
</dbReference>
<dbReference type="PIRSF" id="PIRSF038980">
    <property type="entry name" value="A2M_bac"/>
    <property type="match status" value="1"/>
</dbReference>
<dbReference type="SUPFAM" id="SSF48239">
    <property type="entry name" value="Terpenoid cyclases/Protein prenyltransferases"/>
    <property type="match status" value="1"/>
</dbReference>
<feature type="region of interest" description="Disordered" evidence="3">
    <location>
        <begin position="244"/>
        <end position="268"/>
    </location>
</feature>
<accession>A0A0P0NWD4</accession>
<dbReference type="InterPro" id="IPR041462">
    <property type="entry name" value="Bact_A2M_MG6"/>
</dbReference>
<feature type="domain" description="Alpha-2-macroglobulin bait region" evidence="4">
    <location>
        <begin position="804"/>
        <end position="948"/>
    </location>
</feature>